<feature type="domain" description="AB hydrolase-1" evidence="1">
    <location>
        <begin position="41"/>
        <end position="243"/>
    </location>
</feature>
<evidence type="ECO:0000259" key="1">
    <source>
        <dbReference type="Pfam" id="PF12697"/>
    </source>
</evidence>
<dbReference type="Gene3D" id="3.40.50.1820">
    <property type="entry name" value="alpha/beta hydrolase"/>
    <property type="match status" value="1"/>
</dbReference>
<organism evidence="2 3">
    <name type="scientific">Geothermobacter ehrlichii</name>
    <dbReference type="NCBI Taxonomy" id="213224"/>
    <lineage>
        <taxon>Bacteria</taxon>
        <taxon>Pseudomonadati</taxon>
        <taxon>Thermodesulfobacteriota</taxon>
        <taxon>Desulfuromonadia</taxon>
        <taxon>Desulfuromonadales</taxon>
        <taxon>Geothermobacteraceae</taxon>
        <taxon>Geothermobacter</taxon>
    </lineage>
</organism>
<dbReference type="RefSeq" id="WP_148896415.1">
    <property type="nucleotide sequence ID" value="NZ_VNIB01000010.1"/>
</dbReference>
<proteinExistence type="predicted"/>
<gene>
    <name evidence="2" type="ORF">EDC39_11057</name>
</gene>
<dbReference type="InterPro" id="IPR000073">
    <property type="entry name" value="AB_hydrolase_1"/>
</dbReference>
<dbReference type="SUPFAM" id="SSF53474">
    <property type="entry name" value="alpha/beta-Hydrolases"/>
    <property type="match status" value="1"/>
</dbReference>
<keyword evidence="3" id="KW-1185">Reference proteome</keyword>
<name>A0A5D3WL03_9BACT</name>
<dbReference type="EMBL" id="VNIB01000010">
    <property type="protein sequence ID" value="TYO97517.1"/>
    <property type="molecule type" value="Genomic_DNA"/>
</dbReference>
<sequence length="276" mass="30935">MSESIDHYIAACRRRGREEGVSRPENLPFFLAGEKRKKAAVLLVHGFTASPYEMRLPAEYLARRGHPCLAVRLPGHGTSPEDLARQSWRNWLQVVEEGLQLLSAEFGPPAAVGSSTGSLLLLRAAAGGSPITRLALCSPFLRVRHRLARLAWLLRHLRPYQHHPKVPAVAPFFYERRPLAGIAEIHWLLADLRPRLQTIELPCLILGSLGDQTIDPESTEQLFRQLGSREKAFHRYGPEAPHVLTLPDNPHLADTLQRIGRFLDGTDQAGEETSRR</sequence>
<dbReference type="InterPro" id="IPR051044">
    <property type="entry name" value="MAG_DAG_Lipase"/>
</dbReference>
<dbReference type="Pfam" id="PF12697">
    <property type="entry name" value="Abhydrolase_6"/>
    <property type="match status" value="1"/>
</dbReference>
<dbReference type="Proteomes" id="UP000324159">
    <property type="component" value="Unassembled WGS sequence"/>
</dbReference>
<dbReference type="PANTHER" id="PTHR11614">
    <property type="entry name" value="PHOSPHOLIPASE-RELATED"/>
    <property type="match status" value="1"/>
</dbReference>
<evidence type="ECO:0000313" key="2">
    <source>
        <dbReference type="EMBL" id="TYO97517.1"/>
    </source>
</evidence>
<comment type="caution">
    <text evidence="2">The sequence shown here is derived from an EMBL/GenBank/DDBJ whole genome shotgun (WGS) entry which is preliminary data.</text>
</comment>
<reference evidence="2 3" key="1">
    <citation type="submission" date="2019-07" db="EMBL/GenBank/DDBJ databases">
        <title>Genomic Encyclopedia of Type Strains, Phase IV (KMG-IV): sequencing the most valuable type-strain genomes for metagenomic binning, comparative biology and taxonomic classification.</title>
        <authorList>
            <person name="Goeker M."/>
        </authorList>
    </citation>
    <scope>NUCLEOTIDE SEQUENCE [LARGE SCALE GENOMIC DNA]</scope>
    <source>
        <strain evidence="2 3">SS015</strain>
    </source>
</reference>
<dbReference type="InterPro" id="IPR029058">
    <property type="entry name" value="AB_hydrolase_fold"/>
</dbReference>
<protein>
    <submittedName>
        <fullName evidence="2">Carboxylesterase</fullName>
    </submittedName>
</protein>
<dbReference type="OrthoDB" id="9786110at2"/>
<dbReference type="AlphaFoldDB" id="A0A5D3WL03"/>
<evidence type="ECO:0000313" key="3">
    <source>
        <dbReference type="Proteomes" id="UP000324159"/>
    </source>
</evidence>
<accession>A0A5D3WL03</accession>